<feature type="non-terminal residue" evidence="1">
    <location>
        <position position="1"/>
    </location>
</feature>
<proteinExistence type="predicted"/>
<dbReference type="AlphaFoldDB" id="X1AI00"/>
<organism evidence="1">
    <name type="scientific">marine sediment metagenome</name>
    <dbReference type="NCBI Taxonomy" id="412755"/>
    <lineage>
        <taxon>unclassified sequences</taxon>
        <taxon>metagenomes</taxon>
        <taxon>ecological metagenomes</taxon>
    </lineage>
</organism>
<protein>
    <submittedName>
        <fullName evidence="1">Uncharacterized protein</fullName>
    </submittedName>
</protein>
<comment type="caution">
    <text evidence="1">The sequence shown here is derived from an EMBL/GenBank/DDBJ whole genome shotgun (WGS) entry which is preliminary data.</text>
</comment>
<evidence type="ECO:0000313" key="1">
    <source>
        <dbReference type="EMBL" id="GAG82255.1"/>
    </source>
</evidence>
<gene>
    <name evidence="1" type="ORF">S01H4_29691</name>
</gene>
<reference evidence="1" key="1">
    <citation type="journal article" date="2014" name="Front. Microbiol.">
        <title>High frequency of phylogenetically diverse reductive dehalogenase-homologous genes in deep subseafloor sedimentary metagenomes.</title>
        <authorList>
            <person name="Kawai M."/>
            <person name="Futagami T."/>
            <person name="Toyoda A."/>
            <person name="Takaki Y."/>
            <person name="Nishi S."/>
            <person name="Hori S."/>
            <person name="Arai W."/>
            <person name="Tsubouchi T."/>
            <person name="Morono Y."/>
            <person name="Uchiyama I."/>
            <person name="Ito T."/>
            <person name="Fujiyama A."/>
            <person name="Inagaki F."/>
            <person name="Takami H."/>
        </authorList>
    </citation>
    <scope>NUCLEOTIDE SEQUENCE</scope>
    <source>
        <strain evidence="1">Expedition CK06-06</strain>
    </source>
</reference>
<dbReference type="EMBL" id="BART01015265">
    <property type="protein sequence ID" value="GAG82255.1"/>
    <property type="molecule type" value="Genomic_DNA"/>
</dbReference>
<sequence>YALKIWLDYVIEKLMITFKKLKLLLVKRIKPSG</sequence>
<accession>X1AI00</accession>
<name>X1AI00_9ZZZZ</name>